<evidence type="ECO:0000313" key="2">
    <source>
        <dbReference type="EMBL" id="EJT73650.1"/>
    </source>
</evidence>
<dbReference type="VEuPathDB" id="FungiDB:GGTG_07506"/>
<reference evidence="2" key="2">
    <citation type="submission" date="2010-07" db="EMBL/GenBank/DDBJ databases">
        <authorList>
            <consortium name="The Broad Institute Genome Sequencing Platform"/>
            <consortium name="Broad Institute Genome Sequencing Center for Infectious Disease"/>
            <person name="Ma L.-J."/>
            <person name="Dead R."/>
            <person name="Young S."/>
            <person name="Zeng Q."/>
            <person name="Koehrsen M."/>
            <person name="Alvarado L."/>
            <person name="Berlin A."/>
            <person name="Chapman S.B."/>
            <person name="Chen Z."/>
            <person name="Freedman E."/>
            <person name="Gellesch M."/>
            <person name="Goldberg J."/>
            <person name="Griggs A."/>
            <person name="Gujja S."/>
            <person name="Heilman E.R."/>
            <person name="Heiman D."/>
            <person name="Hepburn T."/>
            <person name="Howarth C."/>
            <person name="Jen D."/>
            <person name="Larson L."/>
            <person name="Mehta T."/>
            <person name="Neiman D."/>
            <person name="Pearson M."/>
            <person name="Roberts A."/>
            <person name="Saif S."/>
            <person name="Shea T."/>
            <person name="Shenoy N."/>
            <person name="Sisk P."/>
            <person name="Stolte C."/>
            <person name="Sykes S."/>
            <person name="Walk T."/>
            <person name="White J."/>
            <person name="Yandava C."/>
            <person name="Haas B."/>
            <person name="Nusbaum C."/>
            <person name="Birren B."/>
        </authorList>
    </citation>
    <scope>NUCLEOTIDE SEQUENCE</scope>
    <source>
        <strain evidence="2">R3-111a-1</strain>
    </source>
</reference>
<reference evidence="3" key="5">
    <citation type="submission" date="2018-04" db="UniProtKB">
        <authorList>
            <consortium name="EnsemblFungi"/>
        </authorList>
    </citation>
    <scope>IDENTIFICATION</scope>
    <source>
        <strain evidence="3">R3-111a-1</strain>
    </source>
</reference>
<organism evidence="2">
    <name type="scientific">Gaeumannomyces tritici (strain R3-111a-1)</name>
    <name type="common">Wheat and barley take-all root rot fungus</name>
    <name type="synonym">Gaeumannomyces graminis var. tritici</name>
    <dbReference type="NCBI Taxonomy" id="644352"/>
    <lineage>
        <taxon>Eukaryota</taxon>
        <taxon>Fungi</taxon>
        <taxon>Dikarya</taxon>
        <taxon>Ascomycota</taxon>
        <taxon>Pezizomycotina</taxon>
        <taxon>Sordariomycetes</taxon>
        <taxon>Sordariomycetidae</taxon>
        <taxon>Magnaporthales</taxon>
        <taxon>Magnaporthaceae</taxon>
        <taxon>Gaeumannomyces</taxon>
    </lineage>
</organism>
<gene>
    <name evidence="3" type="primary">20347964</name>
    <name evidence="2" type="ORF">GGTG_07506</name>
</gene>
<evidence type="ECO:0000313" key="3">
    <source>
        <dbReference type="EnsemblFungi" id="EJT73650"/>
    </source>
</evidence>
<reference evidence="4" key="1">
    <citation type="submission" date="2010-07" db="EMBL/GenBank/DDBJ databases">
        <title>The genome sequence of Gaeumannomyces graminis var. tritici strain R3-111a-1.</title>
        <authorList>
            <consortium name="The Broad Institute Genome Sequencing Platform"/>
            <person name="Ma L.-J."/>
            <person name="Dead R."/>
            <person name="Young S."/>
            <person name="Zeng Q."/>
            <person name="Koehrsen M."/>
            <person name="Alvarado L."/>
            <person name="Berlin A."/>
            <person name="Chapman S.B."/>
            <person name="Chen Z."/>
            <person name="Freedman E."/>
            <person name="Gellesch M."/>
            <person name="Goldberg J."/>
            <person name="Griggs A."/>
            <person name="Gujja S."/>
            <person name="Heilman E.R."/>
            <person name="Heiman D."/>
            <person name="Hepburn T."/>
            <person name="Howarth C."/>
            <person name="Jen D."/>
            <person name="Larson L."/>
            <person name="Mehta T."/>
            <person name="Neiman D."/>
            <person name="Pearson M."/>
            <person name="Roberts A."/>
            <person name="Saif S."/>
            <person name="Shea T."/>
            <person name="Shenoy N."/>
            <person name="Sisk P."/>
            <person name="Stolte C."/>
            <person name="Sykes S."/>
            <person name="Walk T."/>
            <person name="White J."/>
            <person name="Yandava C."/>
            <person name="Haas B."/>
            <person name="Nusbaum C."/>
            <person name="Birren B."/>
        </authorList>
    </citation>
    <scope>NUCLEOTIDE SEQUENCE [LARGE SCALE GENOMIC DNA]</scope>
    <source>
        <strain evidence="4">R3-111a-1</strain>
    </source>
</reference>
<dbReference type="HOGENOM" id="CLU_552118_0_0_1"/>
<protein>
    <submittedName>
        <fullName evidence="2 3">Uncharacterized protein</fullName>
    </submittedName>
</protein>
<dbReference type="AlphaFoldDB" id="J3P1V8"/>
<feature type="compositionally biased region" description="Acidic residues" evidence="1">
    <location>
        <begin position="465"/>
        <end position="477"/>
    </location>
</feature>
<feature type="region of interest" description="Disordered" evidence="1">
    <location>
        <begin position="458"/>
        <end position="494"/>
    </location>
</feature>
<sequence>MSIRRKAEEQAGPAPLSTIGLARALVSRAGGPDHGSLSSDQSAAEPMDDQTLREALSQTSADAALGEATPAEPEYISGIRSEPGKSLRSNLKRLSAAVKDAGDRDFEKLHASVRGPVKHLSFTLAWFKYSGLYAPNQKYDMPPPPEMLVDSFNDFMADLNNKLASGFGTKSLPEDQLARYRLKSVLPENHTPVQFKGWPVLRIKFSAPLMRVKVTTRGRGPTLADATTAAIAGLYAQEDVRQLIRNFNRVEAVVHEAPPSYGLLRKVYTSTISAGDFPHIQTHQDERGNVLRVTKQKCRFERPIKIIIEAPRLGIKVEANEYIEKACRDFLEALESRVKSDAEVPDAPSSFGSVTHENARSILELRHPGCVFSFSMPRDLSLRRMGVQVVQCTRNSIPFGPSVLVSLPPIGKWKTTDPAIQKIAREAANFAYMAAAMYPFQGKAPIGMPSHRNQRRLELLGFSGESDEAADEEEGDDPAWPTPKGIDLSKPKTW</sequence>
<evidence type="ECO:0000256" key="1">
    <source>
        <dbReference type="SAM" id="MobiDB-lite"/>
    </source>
</evidence>
<dbReference type="GeneID" id="20347964"/>
<name>J3P1V8_GAET3</name>
<proteinExistence type="predicted"/>
<dbReference type="EMBL" id="GL385398">
    <property type="protein sequence ID" value="EJT73650.1"/>
    <property type="molecule type" value="Genomic_DNA"/>
</dbReference>
<dbReference type="Proteomes" id="UP000006039">
    <property type="component" value="Unassembled WGS sequence"/>
</dbReference>
<keyword evidence="4" id="KW-1185">Reference proteome</keyword>
<reference evidence="3" key="4">
    <citation type="journal article" date="2015" name="G3 (Bethesda)">
        <title>Genome sequences of three phytopathogenic species of the Magnaporthaceae family of fungi.</title>
        <authorList>
            <person name="Okagaki L.H."/>
            <person name="Nunes C.C."/>
            <person name="Sailsbery J."/>
            <person name="Clay B."/>
            <person name="Brown D."/>
            <person name="John T."/>
            <person name="Oh Y."/>
            <person name="Young N."/>
            <person name="Fitzgerald M."/>
            <person name="Haas B.J."/>
            <person name="Zeng Q."/>
            <person name="Young S."/>
            <person name="Adiconis X."/>
            <person name="Fan L."/>
            <person name="Levin J.Z."/>
            <person name="Mitchell T.K."/>
            <person name="Okubara P.A."/>
            <person name="Farman M.L."/>
            <person name="Kohn L.M."/>
            <person name="Birren B."/>
            <person name="Ma L.-J."/>
            <person name="Dean R.A."/>
        </authorList>
    </citation>
    <scope>NUCLEOTIDE SEQUENCE</scope>
    <source>
        <strain evidence="3">R3-111a-1</strain>
    </source>
</reference>
<accession>J3P1V8</accession>
<feature type="region of interest" description="Disordered" evidence="1">
    <location>
        <begin position="25"/>
        <end position="85"/>
    </location>
</feature>
<dbReference type="EnsemblFungi" id="EJT73650">
    <property type="protein sequence ID" value="EJT73650"/>
    <property type="gene ID" value="GGTG_07506"/>
</dbReference>
<reference evidence="2" key="3">
    <citation type="submission" date="2010-09" db="EMBL/GenBank/DDBJ databases">
        <title>Annotation of Gaeumannomyces graminis var. tritici R3-111a-1.</title>
        <authorList>
            <consortium name="The Broad Institute Genome Sequencing Platform"/>
            <person name="Ma L.-J."/>
            <person name="Dead R."/>
            <person name="Young S.K."/>
            <person name="Zeng Q."/>
            <person name="Gargeya S."/>
            <person name="Fitzgerald M."/>
            <person name="Haas B."/>
            <person name="Abouelleil A."/>
            <person name="Alvarado L."/>
            <person name="Arachchi H.M."/>
            <person name="Berlin A."/>
            <person name="Brown A."/>
            <person name="Chapman S.B."/>
            <person name="Chen Z."/>
            <person name="Dunbar C."/>
            <person name="Freedman E."/>
            <person name="Gearin G."/>
            <person name="Gellesch M."/>
            <person name="Goldberg J."/>
            <person name="Griggs A."/>
            <person name="Gujja S."/>
            <person name="Heiman D."/>
            <person name="Howarth C."/>
            <person name="Larson L."/>
            <person name="Lui A."/>
            <person name="MacDonald P.J.P."/>
            <person name="Mehta T."/>
            <person name="Montmayeur A."/>
            <person name="Murphy C."/>
            <person name="Neiman D."/>
            <person name="Pearson M."/>
            <person name="Priest M."/>
            <person name="Roberts A."/>
            <person name="Saif S."/>
            <person name="Shea T."/>
            <person name="Shenoy N."/>
            <person name="Sisk P."/>
            <person name="Stolte C."/>
            <person name="Sykes S."/>
            <person name="Yandava C."/>
            <person name="Wortman J."/>
            <person name="Nusbaum C."/>
            <person name="Birren B."/>
        </authorList>
    </citation>
    <scope>NUCLEOTIDE SEQUENCE</scope>
    <source>
        <strain evidence="2">R3-111a-1</strain>
    </source>
</reference>
<evidence type="ECO:0000313" key="4">
    <source>
        <dbReference type="Proteomes" id="UP000006039"/>
    </source>
</evidence>
<dbReference type="RefSeq" id="XP_009223594.1">
    <property type="nucleotide sequence ID" value="XM_009225330.1"/>
</dbReference>